<name>A0A4U1JJZ2_9BACT</name>
<comment type="subcellular location">
    <subcellularLocation>
        <location evidence="5">Membrane</location>
        <topology evidence="5">Single-pass type II membrane protein</topology>
    </subcellularLocation>
</comment>
<evidence type="ECO:0000313" key="7">
    <source>
        <dbReference type="EMBL" id="TKD13054.1"/>
    </source>
</evidence>
<dbReference type="PANTHER" id="PTHR12383">
    <property type="entry name" value="PROTEASE FAMILY S26 MITOCHONDRIAL INNER MEMBRANE PROTEASE-RELATED"/>
    <property type="match status" value="1"/>
</dbReference>
<dbReference type="InterPro" id="IPR036286">
    <property type="entry name" value="LexA/Signal_pep-like_sf"/>
</dbReference>
<evidence type="ECO:0000256" key="3">
    <source>
        <dbReference type="ARBA" id="ARBA00023136"/>
    </source>
</evidence>
<feature type="domain" description="Peptidase S26" evidence="6">
    <location>
        <begin position="11"/>
        <end position="195"/>
    </location>
</feature>
<dbReference type="CDD" id="cd06530">
    <property type="entry name" value="S26_SPase_I"/>
    <property type="match status" value="1"/>
</dbReference>
<evidence type="ECO:0000259" key="6">
    <source>
        <dbReference type="Pfam" id="PF10502"/>
    </source>
</evidence>
<dbReference type="SUPFAM" id="SSF51306">
    <property type="entry name" value="LexA/Signal peptidase"/>
    <property type="match status" value="1"/>
</dbReference>
<protein>
    <recommendedName>
        <fullName evidence="1 5">Signal peptidase I</fullName>
        <ecNumber evidence="5">3.4.21.89</ecNumber>
    </recommendedName>
</protein>
<dbReference type="Pfam" id="PF10502">
    <property type="entry name" value="Peptidase_S26"/>
    <property type="match status" value="1"/>
</dbReference>
<sequence length="212" mass="23387">MQKFGKALGYTVLALVVVFGLLRVLLFKTWAVPTTLRLSASVAPTLDGGDFVLLLTRGTPGFGDLVRCKDPEDPTQYVVGRIIGVEGDKIEITARSVEVNGKRYNTVQACPARKYQTLHPNTEAEVELECGVVEMGGGWHYRGQTKSKTSPSTFKAEVGEGMVYLLSDNIDLYDDSREFGTLERATCKERVVFRFVGKNGWGDADARMTVIR</sequence>
<dbReference type="GO" id="GO:0009003">
    <property type="term" value="F:signal peptidase activity"/>
    <property type="evidence" value="ECO:0007669"/>
    <property type="project" value="UniProtKB-EC"/>
</dbReference>
<dbReference type="GO" id="GO:0004252">
    <property type="term" value="F:serine-type endopeptidase activity"/>
    <property type="evidence" value="ECO:0007669"/>
    <property type="project" value="InterPro"/>
</dbReference>
<keyword evidence="5" id="KW-0812">Transmembrane</keyword>
<dbReference type="EMBL" id="SSMQ01000001">
    <property type="protein sequence ID" value="TKD13054.1"/>
    <property type="molecule type" value="Genomic_DNA"/>
</dbReference>
<evidence type="ECO:0000256" key="2">
    <source>
        <dbReference type="ARBA" id="ARBA00022801"/>
    </source>
</evidence>
<dbReference type="RefSeq" id="WP_136926870.1">
    <property type="nucleotide sequence ID" value="NZ_SSMQ01000001.1"/>
</dbReference>
<comment type="catalytic activity">
    <reaction evidence="5">
        <text>Cleavage of hydrophobic, N-terminal signal or leader sequences from secreted and periplasmic proteins.</text>
        <dbReference type="EC" id="3.4.21.89"/>
    </reaction>
</comment>
<organism evidence="7 8">
    <name type="scientific">Polyangium fumosum</name>
    <dbReference type="NCBI Taxonomy" id="889272"/>
    <lineage>
        <taxon>Bacteria</taxon>
        <taxon>Pseudomonadati</taxon>
        <taxon>Myxococcota</taxon>
        <taxon>Polyangia</taxon>
        <taxon>Polyangiales</taxon>
        <taxon>Polyangiaceae</taxon>
        <taxon>Polyangium</taxon>
    </lineage>
</organism>
<dbReference type="GO" id="GO:0016020">
    <property type="term" value="C:membrane"/>
    <property type="evidence" value="ECO:0007669"/>
    <property type="project" value="UniProtKB-SubCell"/>
</dbReference>
<evidence type="ECO:0000256" key="4">
    <source>
        <dbReference type="ARBA" id="ARBA00038445"/>
    </source>
</evidence>
<dbReference type="NCBIfam" id="TIGR02227">
    <property type="entry name" value="sigpep_I_bact"/>
    <property type="match status" value="1"/>
</dbReference>
<gene>
    <name evidence="7" type="primary">lepB</name>
    <name evidence="7" type="ORF">E8A74_00410</name>
</gene>
<keyword evidence="5" id="KW-1133">Transmembrane helix</keyword>
<reference evidence="7 8" key="1">
    <citation type="submission" date="2019-04" db="EMBL/GenBank/DDBJ databases">
        <authorList>
            <person name="Li Y."/>
            <person name="Wang J."/>
        </authorList>
    </citation>
    <scope>NUCLEOTIDE SEQUENCE [LARGE SCALE GENOMIC DNA]</scope>
    <source>
        <strain evidence="7 8">DSM 14668</strain>
    </source>
</reference>
<dbReference type="InterPro" id="IPR052064">
    <property type="entry name" value="Mito_IMP1_subunit"/>
</dbReference>
<dbReference type="EC" id="3.4.21.89" evidence="5"/>
<dbReference type="PANTHER" id="PTHR12383:SF16">
    <property type="entry name" value="MITOCHONDRIAL INNER MEMBRANE PROTEASE SUBUNIT 1"/>
    <property type="match status" value="1"/>
</dbReference>
<evidence type="ECO:0000313" key="8">
    <source>
        <dbReference type="Proteomes" id="UP000309215"/>
    </source>
</evidence>
<dbReference type="Gene3D" id="2.10.109.10">
    <property type="entry name" value="Umud Fragment, subunit A"/>
    <property type="match status" value="1"/>
</dbReference>
<keyword evidence="8" id="KW-1185">Reference proteome</keyword>
<dbReference type="PRINTS" id="PR00727">
    <property type="entry name" value="LEADERPTASE"/>
</dbReference>
<accession>A0A4U1JJZ2</accession>
<evidence type="ECO:0000256" key="1">
    <source>
        <dbReference type="ARBA" id="ARBA00019232"/>
    </source>
</evidence>
<dbReference type="GO" id="GO:0006465">
    <property type="term" value="P:signal peptide processing"/>
    <property type="evidence" value="ECO:0007669"/>
    <property type="project" value="InterPro"/>
</dbReference>
<dbReference type="OrthoDB" id="5514877at2"/>
<keyword evidence="5" id="KW-0645">Protease</keyword>
<dbReference type="Proteomes" id="UP000309215">
    <property type="component" value="Unassembled WGS sequence"/>
</dbReference>
<dbReference type="InterPro" id="IPR019533">
    <property type="entry name" value="Peptidase_S26"/>
</dbReference>
<evidence type="ECO:0000256" key="5">
    <source>
        <dbReference type="RuleBase" id="RU362042"/>
    </source>
</evidence>
<keyword evidence="3 5" id="KW-0472">Membrane</keyword>
<comment type="caution">
    <text evidence="7">The sequence shown here is derived from an EMBL/GenBank/DDBJ whole genome shotgun (WGS) entry which is preliminary data.</text>
</comment>
<comment type="similarity">
    <text evidence="4">Belongs to the peptidase S26 family. IMP1 subfamily.</text>
</comment>
<dbReference type="InterPro" id="IPR000223">
    <property type="entry name" value="Pept_S26A_signal_pept_1"/>
</dbReference>
<keyword evidence="2 5" id="KW-0378">Hydrolase</keyword>
<dbReference type="AlphaFoldDB" id="A0A4U1JJZ2"/>
<feature type="transmembrane region" description="Helical" evidence="5">
    <location>
        <begin position="7"/>
        <end position="27"/>
    </location>
</feature>
<proteinExistence type="inferred from homology"/>